<dbReference type="Pfam" id="PF14534">
    <property type="entry name" value="DUF4440"/>
    <property type="match status" value="1"/>
</dbReference>
<dbReference type="InterPro" id="IPR032710">
    <property type="entry name" value="NTF2-like_dom_sf"/>
</dbReference>
<organism evidence="2 3">
    <name type="scientific">Rhodococcus navarretei</name>
    <dbReference type="NCBI Taxonomy" id="3128981"/>
    <lineage>
        <taxon>Bacteria</taxon>
        <taxon>Bacillati</taxon>
        <taxon>Actinomycetota</taxon>
        <taxon>Actinomycetes</taxon>
        <taxon>Mycobacteriales</taxon>
        <taxon>Nocardiaceae</taxon>
        <taxon>Rhodococcus</taxon>
    </lineage>
</organism>
<proteinExistence type="predicted"/>
<dbReference type="RefSeq" id="WP_341440444.1">
    <property type="nucleotide sequence ID" value="NZ_JBBPCN010000001.1"/>
</dbReference>
<comment type="caution">
    <text evidence="2">The sequence shown here is derived from an EMBL/GenBank/DDBJ whole genome shotgun (WGS) entry which is preliminary data.</text>
</comment>
<name>A0ABU9CS29_9NOCA</name>
<dbReference type="SUPFAM" id="SSF54427">
    <property type="entry name" value="NTF2-like"/>
    <property type="match status" value="1"/>
</dbReference>
<evidence type="ECO:0000313" key="3">
    <source>
        <dbReference type="Proteomes" id="UP001456513"/>
    </source>
</evidence>
<dbReference type="EMBL" id="JBBPCN010000001">
    <property type="protein sequence ID" value="MEK8070217.1"/>
    <property type="molecule type" value="Genomic_DNA"/>
</dbReference>
<dbReference type="Gene3D" id="3.10.450.50">
    <property type="match status" value="1"/>
</dbReference>
<gene>
    <name evidence="2" type="ORF">AABD04_05040</name>
</gene>
<evidence type="ECO:0000259" key="1">
    <source>
        <dbReference type="Pfam" id="PF14534"/>
    </source>
</evidence>
<reference evidence="2 3" key="1">
    <citation type="submission" date="2024-03" db="EMBL/GenBank/DDBJ databases">
        <title>Rhodococcus navarretei sp. nov. and Pseudarthrobacter quantumdoti sp. nov., two new species with the ability to biosynthesize Quantum Dots isolated from soil samples at Union Glacier, Antarctica.</title>
        <authorList>
            <person name="Vargas M."/>
        </authorList>
    </citation>
    <scope>NUCLEOTIDE SEQUENCE [LARGE SCALE GENOMIC DNA]</scope>
    <source>
        <strain evidence="2 3">EXRC-4A-4</strain>
    </source>
</reference>
<feature type="domain" description="DUF4440" evidence="1">
    <location>
        <begin position="19"/>
        <end position="114"/>
    </location>
</feature>
<accession>A0ABU9CS29</accession>
<protein>
    <submittedName>
        <fullName evidence="2">DUF4440 domain-containing protein</fullName>
    </submittedName>
</protein>
<keyword evidence="3" id="KW-1185">Reference proteome</keyword>
<dbReference type="Proteomes" id="UP001456513">
    <property type="component" value="Unassembled WGS sequence"/>
</dbReference>
<sequence length="125" mass="14380">METFSAGRRLEEDSDLATVLELEREMQTSDCRRDNERLAGLLADDFAEVGASGAVWDKPSILDLLGREKPMEIEVLELDGRWLSSEFVLVQWISRTVDILARRTSLWRRIESGWELVHHQGTPLR</sequence>
<dbReference type="InterPro" id="IPR027843">
    <property type="entry name" value="DUF4440"/>
</dbReference>
<evidence type="ECO:0000313" key="2">
    <source>
        <dbReference type="EMBL" id="MEK8070217.1"/>
    </source>
</evidence>